<dbReference type="SUPFAM" id="SSF55347">
    <property type="entry name" value="Glyceraldehyde-3-phosphate dehydrogenase-like, C-terminal domain"/>
    <property type="match status" value="1"/>
</dbReference>
<proteinExistence type="predicted"/>
<dbReference type="Pfam" id="PF22725">
    <property type="entry name" value="GFO_IDH_MocA_C3"/>
    <property type="match status" value="1"/>
</dbReference>
<dbReference type="STRING" id="946333.A4W93_11755"/>
<evidence type="ECO:0000313" key="3">
    <source>
        <dbReference type="EMBL" id="ARN20513.1"/>
    </source>
</evidence>
<feature type="domain" description="Gfo/Idh/MocA-like oxidoreductase N-terminal" evidence="1">
    <location>
        <begin position="8"/>
        <end position="124"/>
    </location>
</feature>
<dbReference type="Pfam" id="PF01408">
    <property type="entry name" value="GFO_IDH_MocA"/>
    <property type="match status" value="1"/>
</dbReference>
<dbReference type="RefSeq" id="WP_085750791.1">
    <property type="nucleotide sequence ID" value="NZ_BSPR01000023.1"/>
</dbReference>
<organism evidence="3 4">
    <name type="scientific">Piscinibacter gummiphilus</name>
    <dbReference type="NCBI Taxonomy" id="946333"/>
    <lineage>
        <taxon>Bacteria</taxon>
        <taxon>Pseudomonadati</taxon>
        <taxon>Pseudomonadota</taxon>
        <taxon>Betaproteobacteria</taxon>
        <taxon>Burkholderiales</taxon>
        <taxon>Sphaerotilaceae</taxon>
        <taxon>Piscinibacter</taxon>
    </lineage>
</organism>
<reference evidence="3 4" key="1">
    <citation type="submission" date="2016-04" db="EMBL/GenBank/DDBJ databases">
        <title>Complete genome sequence of natural rubber-degrading, novel Gram-negative bacterium, Rhizobacter gummiphilus strain NS21.</title>
        <authorList>
            <person name="Tabata M."/>
            <person name="Kasai D."/>
            <person name="Fukuda M."/>
        </authorList>
    </citation>
    <scope>NUCLEOTIDE SEQUENCE [LARGE SCALE GENOMIC DNA]</scope>
    <source>
        <strain evidence="3 4">NS21</strain>
    </source>
</reference>
<dbReference type="Gene3D" id="3.40.50.720">
    <property type="entry name" value="NAD(P)-binding Rossmann-like Domain"/>
    <property type="match status" value="1"/>
</dbReference>
<dbReference type="PANTHER" id="PTHR43377:SF8">
    <property type="entry name" value="BLR3664 PROTEIN"/>
    <property type="match status" value="1"/>
</dbReference>
<dbReference type="InterPro" id="IPR055170">
    <property type="entry name" value="GFO_IDH_MocA-like_dom"/>
</dbReference>
<name>A0A1W6L8G0_9BURK</name>
<dbReference type="InterPro" id="IPR000683">
    <property type="entry name" value="Gfo/Idh/MocA-like_OxRdtase_N"/>
</dbReference>
<keyword evidence="4" id="KW-1185">Reference proteome</keyword>
<dbReference type="InterPro" id="IPR036291">
    <property type="entry name" value="NAD(P)-bd_dom_sf"/>
</dbReference>
<dbReference type="AlphaFoldDB" id="A0A1W6L8G0"/>
<sequence>MDTVRPLRLAIAGAGLIGRAHAQRIALLHGCDLAAIADPSPAAAALASEHGVPLYADLAALLAAEKPDGVILATPNALHVPGALLCLEAGVPVLVEKPVADTVDEAQRLVEAAARTQVPVLVGHHRRHSAILERAVETVQSGVLGRIVSVNASATFVKPDQYFVDGPWRTQPGGGPILINLVHEIDNLRALVGDIVEVQAFASRAIRGFPVEDTVAINLRFANGALGTFILSDCAASPRSWEQTAGENKSYDHHADEDCYVIAGTNGSLEVPTMRLRHYAGERSWWAPLTTKTLPLPDVDPLANQLAHFCQVIRGEVTPRVTAADARKTLQVTLAVAEAARTERAVVVR</sequence>
<dbReference type="SUPFAM" id="SSF51735">
    <property type="entry name" value="NAD(P)-binding Rossmann-fold domains"/>
    <property type="match status" value="1"/>
</dbReference>
<dbReference type="KEGG" id="rgu:A4W93_11755"/>
<dbReference type="Gene3D" id="3.30.360.10">
    <property type="entry name" value="Dihydrodipicolinate Reductase, domain 2"/>
    <property type="match status" value="1"/>
</dbReference>
<dbReference type="Proteomes" id="UP000193427">
    <property type="component" value="Chromosome"/>
</dbReference>
<evidence type="ECO:0000259" key="1">
    <source>
        <dbReference type="Pfam" id="PF01408"/>
    </source>
</evidence>
<feature type="domain" description="GFO/IDH/MocA-like oxidoreductase" evidence="2">
    <location>
        <begin position="134"/>
        <end position="270"/>
    </location>
</feature>
<dbReference type="OrthoDB" id="8565814at2"/>
<dbReference type="PANTHER" id="PTHR43377">
    <property type="entry name" value="BILIVERDIN REDUCTASE A"/>
    <property type="match status" value="1"/>
</dbReference>
<dbReference type="GO" id="GO:0000166">
    <property type="term" value="F:nucleotide binding"/>
    <property type="evidence" value="ECO:0007669"/>
    <property type="project" value="InterPro"/>
</dbReference>
<dbReference type="InterPro" id="IPR051450">
    <property type="entry name" value="Gfo/Idh/MocA_Oxidoreductases"/>
</dbReference>
<accession>A0A1W6L8G0</accession>
<evidence type="ECO:0000259" key="2">
    <source>
        <dbReference type="Pfam" id="PF22725"/>
    </source>
</evidence>
<dbReference type="EMBL" id="CP015118">
    <property type="protein sequence ID" value="ARN20513.1"/>
    <property type="molecule type" value="Genomic_DNA"/>
</dbReference>
<protein>
    <submittedName>
        <fullName evidence="3">Oxidoreductase</fullName>
    </submittedName>
</protein>
<gene>
    <name evidence="3" type="ORF">A4W93_11755</name>
</gene>
<evidence type="ECO:0000313" key="4">
    <source>
        <dbReference type="Proteomes" id="UP000193427"/>
    </source>
</evidence>